<dbReference type="Proteomes" id="UP000030848">
    <property type="component" value="Unassembled WGS sequence"/>
</dbReference>
<comment type="similarity">
    <text evidence="1">Belongs to the UPF0098 family.</text>
</comment>
<dbReference type="Pfam" id="PF01161">
    <property type="entry name" value="PBP"/>
    <property type="match status" value="1"/>
</dbReference>
<dbReference type="SUPFAM" id="SSF49777">
    <property type="entry name" value="PEBP-like"/>
    <property type="match status" value="1"/>
</dbReference>
<reference evidence="3 4" key="1">
    <citation type="submission" date="2014-10" db="EMBL/GenBank/DDBJ databases">
        <title>Genome sequence of Micropolyspora internatus JCM3315.</title>
        <authorList>
            <person name="Shin S.-K."/>
            <person name="Yi H."/>
        </authorList>
    </citation>
    <scope>NUCLEOTIDE SEQUENCE [LARGE SCALE GENOMIC DNA]</scope>
    <source>
        <strain evidence="3 4">JCM 3315</strain>
    </source>
</reference>
<protein>
    <recommendedName>
        <fullName evidence="5">Phospholipid-binding protein, PBP family</fullName>
    </recommendedName>
</protein>
<evidence type="ECO:0000256" key="2">
    <source>
        <dbReference type="SAM" id="MobiDB-lite"/>
    </source>
</evidence>
<evidence type="ECO:0000313" key="4">
    <source>
        <dbReference type="Proteomes" id="UP000030848"/>
    </source>
</evidence>
<evidence type="ECO:0000313" key="3">
    <source>
        <dbReference type="EMBL" id="KHF44598.1"/>
    </source>
</evidence>
<proteinExistence type="inferred from homology"/>
<sequence length="182" mass="18901">MTQAGSAPNPYDSLPPVPSFTLRSDDIADGETLPVPQRSGLLGAGGEDRSPHLAWEGFPEGTKSFAVTCFDPDAPTGSGFWHWAVFNIPASVTELPAGAGDATGSGLPEGAKTLKGDSGHAQYIGAAPPPGHGPHRYIFAVHALDVESLDVGEDATPAFLGFNMFGRTLARATLTPIYENKG</sequence>
<dbReference type="NCBIfam" id="TIGR00481">
    <property type="entry name" value="YbhB/YbcL family Raf kinase inhibitor-like protein"/>
    <property type="match status" value="1"/>
</dbReference>
<dbReference type="PANTHER" id="PTHR30289">
    <property type="entry name" value="UNCHARACTERIZED PROTEIN YBCL-RELATED"/>
    <property type="match status" value="1"/>
</dbReference>
<gene>
    <name evidence="3" type="ORF">MINT15_14800</name>
</gene>
<dbReference type="InterPro" id="IPR036610">
    <property type="entry name" value="PEBP-like_sf"/>
</dbReference>
<evidence type="ECO:0000256" key="1">
    <source>
        <dbReference type="ARBA" id="ARBA00007120"/>
    </source>
</evidence>
<feature type="region of interest" description="Disordered" evidence="2">
    <location>
        <begin position="1"/>
        <end position="52"/>
    </location>
</feature>
<accession>A0A837DCF5</accession>
<dbReference type="EMBL" id="JRZE01000003">
    <property type="protein sequence ID" value="KHF44598.1"/>
    <property type="molecule type" value="Genomic_DNA"/>
</dbReference>
<dbReference type="InterPro" id="IPR008914">
    <property type="entry name" value="PEBP"/>
</dbReference>
<comment type="caution">
    <text evidence="3">The sequence shown here is derived from an EMBL/GenBank/DDBJ whole genome shotgun (WGS) entry which is preliminary data.</text>
</comment>
<organism evidence="3 4">
    <name type="scientific">Saccharomonospora viridis</name>
    <dbReference type="NCBI Taxonomy" id="1852"/>
    <lineage>
        <taxon>Bacteria</taxon>
        <taxon>Bacillati</taxon>
        <taxon>Actinomycetota</taxon>
        <taxon>Actinomycetes</taxon>
        <taxon>Pseudonocardiales</taxon>
        <taxon>Pseudonocardiaceae</taxon>
        <taxon>Saccharomonospora</taxon>
    </lineage>
</organism>
<dbReference type="OrthoDB" id="9797506at2"/>
<dbReference type="PANTHER" id="PTHR30289:SF1">
    <property type="entry name" value="PEBP (PHOSPHATIDYLETHANOLAMINE-BINDING PROTEIN) FAMILY PROTEIN"/>
    <property type="match status" value="1"/>
</dbReference>
<evidence type="ECO:0008006" key="5">
    <source>
        <dbReference type="Google" id="ProtNLM"/>
    </source>
</evidence>
<name>A0A837DCF5_9PSEU</name>
<dbReference type="RefSeq" id="WP_015788113.1">
    <property type="nucleotide sequence ID" value="NZ_CALJZO010000112.1"/>
</dbReference>
<dbReference type="CDD" id="cd00865">
    <property type="entry name" value="PEBP_bact_arch"/>
    <property type="match status" value="1"/>
</dbReference>
<dbReference type="OMA" id="HWAVANI"/>
<dbReference type="AlphaFoldDB" id="A0A837DCF5"/>
<dbReference type="InterPro" id="IPR005247">
    <property type="entry name" value="YbhB_YbcL/LppC-like"/>
</dbReference>
<dbReference type="Gene3D" id="3.90.280.10">
    <property type="entry name" value="PEBP-like"/>
    <property type="match status" value="1"/>
</dbReference>